<dbReference type="InterPro" id="IPR050661">
    <property type="entry name" value="BglG_antiterminators"/>
</dbReference>
<gene>
    <name evidence="3" type="ORF">CYR55_11275</name>
</gene>
<evidence type="ECO:0000313" key="3">
    <source>
        <dbReference type="EMBL" id="PLR36780.1"/>
    </source>
</evidence>
<dbReference type="InterPro" id="IPR036634">
    <property type="entry name" value="PRD_sf"/>
</dbReference>
<dbReference type="EMBL" id="PJZF01000008">
    <property type="protein sequence ID" value="PLR36780.1"/>
    <property type="molecule type" value="Genomic_DNA"/>
</dbReference>
<evidence type="ECO:0000259" key="2">
    <source>
        <dbReference type="PROSITE" id="PS51372"/>
    </source>
</evidence>
<evidence type="ECO:0000256" key="1">
    <source>
        <dbReference type="ARBA" id="ARBA00022737"/>
    </source>
</evidence>
<dbReference type="PANTHER" id="PTHR30185:SF14">
    <property type="entry name" value="STATIONARY PHASE-INDUCIBLE PROTEIN CSIE-RELATED"/>
    <property type="match status" value="1"/>
</dbReference>
<proteinExistence type="predicted"/>
<dbReference type="InterPro" id="IPR011608">
    <property type="entry name" value="PRD"/>
</dbReference>
<dbReference type="Gene3D" id="1.10.1790.10">
    <property type="entry name" value="PRD domain"/>
    <property type="match status" value="1"/>
</dbReference>
<organism evidence="3 4">
    <name type="scientific">Chimaeribacter californicus</name>
    <dbReference type="NCBI Taxonomy" id="2060067"/>
    <lineage>
        <taxon>Bacteria</taxon>
        <taxon>Pseudomonadati</taxon>
        <taxon>Pseudomonadota</taxon>
        <taxon>Gammaproteobacteria</taxon>
        <taxon>Enterobacterales</taxon>
        <taxon>Yersiniaceae</taxon>
        <taxon>Chimaeribacter</taxon>
    </lineage>
</organism>
<feature type="domain" description="PRD" evidence="2">
    <location>
        <begin position="229"/>
        <end position="336"/>
    </location>
</feature>
<dbReference type="Pfam" id="PF00874">
    <property type="entry name" value="PRD"/>
    <property type="match status" value="1"/>
</dbReference>
<sequence length="426" mass="48511">MSPATSSAPELSGQQRRCHIVLMLYALSPAVRLEKISQINGVDLPTTRRDVAAVAAEIQRFHHLDLVLDGAETCRIAGTSLNQRLCFFHWLRRALRISPDFTTQQAALALHQGLALFHQAEADETDQLLHTLIEQAEVRLRRPVNTRDRHFLCLFIKYCLNRHHQLCHPDFTPHQLAWLRQKSEYDAAHYLAGALTERFTLPPCEAERDFLTLLFTLLKTHRYDNNDSPEDRQLQEEVHRLIARFQQIAGMSFSSREGLAGQLFTHLGAAIERCRFDIGIDHTLLEEVTRMYPRLMRTTLEALEAFEAAYDLRLSPEEAGLITICFGAWLMQGNELQEKQVLLLTNGNPALETAVEYHIREATLLPLSVKYLPLSHFLHQGPPQGVTLVITPYPADEPAITLPILHVELPLEKAQRMQIRALLESP</sequence>
<comment type="caution">
    <text evidence="3">The sequence shown here is derived from an EMBL/GenBank/DDBJ whole genome shotgun (WGS) entry which is preliminary data.</text>
</comment>
<accession>A0A2N5E627</accession>
<dbReference type="PANTHER" id="PTHR30185">
    <property type="entry name" value="CRYPTIC BETA-GLUCOSIDE BGL OPERON ANTITERMINATOR"/>
    <property type="match status" value="1"/>
</dbReference>
<dbReference type="SUPFAM" id="SSF63520">
    <property type="entry name" value="PTS-regulatory domain, PRD"/>
    <property type="match status" value="1"/>
</dbReference>
<dbReference type="GO" id="GO:0006355">
    <property type="term" value="P:regulation of DNA-templated transcription"/>
    <property type="evidence" value="ECO:0007669"/>
    <property type="project" value="InterPro"/>
</dbReference>
<keyword evidence="1" id="KW-0677">Repeat</keyword>
<reference evidence="3 4" key="1">
    <citation type="submission" date="2017-12" db="EMBL/GenBank/DDBJ databases">
        <title>Characterization of six clinical isolates of Enterochimera gen. nov., a novel genus of the Yersiniaciae family and the three species Enterochimera arupensis sp. nov., Enterochimera coloradensis sp. nov, and Enterochimera californica sp. nov.</title>
        <authorList>
            <person name="Rossi A."/>
            <person name="Fisher M."/>
        </authorList>
    </citation>
    <scope>NUCLEOTIDE SEQUENCE [LARGE SCALE GENOMIC DNA]</scope>
    <source>
        <strain evidence="4">2015-Iso6</strain>
    </source>
</reference>
<keyword evidence="4" id="KW-1185">Reference proteome</keyword>
<dbReference type="NCBIfam" id="NF008597">
    <property type="entry name" value="PRK11564.1"/>
    <property type="match status" value="1"/>
</dbReference>
<evidence type="ECO:0000313" key="4">
    <source>
        <dbReference type="Proteomes" id="UP000234240"/>
    </source>
</evidence>
<dbReference type="PROSITE" id="PS51372">
    <property type="entry name" value="PRD_2"/>
    <property type="match status" value="1"/>
</dbReference>
<protein>
    <submittedName>
        <fullName evidence="3">Stationary phase inducible protein CsiE</fullName>
    </submittedName>
</protein>
<dbReference type="AlphaFoldDB" id="A0A2N5E627"/>
<dbReference type="OrthoDB" id="6415323at2"/>
<dbReference type="RefSeq" id="WP_101816238.1">
    <property type="nucleotide sequence ID" value="NZ_PJZF01000008.1"/>
</dbReference>
<name>A0A2N5E627_9GAMM</name>
<dbReference type="Proteomes" id="UP000234240">
    <property type="component" value="Unassembled WGS sequence"/>
</dbReference>